<dbReference type="InterPro" id="IPR021295">
    <property type="entry name" value="DUF2867"/>
</dbReference>
<protein>
    <recommendedName>
        <fullName evidence="7">DUF2867 domain-containing protein</fullName>
    </recommendedName>
</protein>
<proteinExistence type="predicted"/>
<sequence length="157" mass="17710">MARERGFYVDTVERTSTAGPDALWAAVEGLGGERGWHGTDRLWFLRALPNRASLPPSRLRHREDPDRLAEGRRLDWWTVEALERGRHLRLRSLVRMPGEAWLDIALLPGPGGTVRYRQTTVFRPAGPAGHLYWYAMLVPHRAVLGRLADDVLRAAAG</sequence>
<dbReference type="EMBL" id="LOMZ01000001">
    <property type="protein sequence ID" value="PLC11751.1"/>
    <property type="molecule type" value="Genomic_DNA"/>
</dbReference>
<dbReference type="STRING" id="446860.AS188_01655"/>
<evidence type="ECO:0000313" key="4">
    <source>
        <dbReference type="Proteomes" id="UP000057181"/>
    </source>
</evidence>
<reference evidence="1 4" key="1">
    <citation type="submission" date="2015-11" db="EMBL/GenBank/DDBJ databases">
        <title>Complete Genome Sequence of Kocuria flava strain HO-9041.</title>
        <authorList>
            <person name="Zhou M."/>
            <person name="Dai J."/>
        </authorList>
    </citation>
    <scope>NUCLEOTIDE SEQUENCE [LARGE SCALE GENOMIC DNA]</scope>
    <source>
        <strain evidence="1 4">HO-9041</strain>
    </source>
</reference>
<gene>
    <name evidence="1" type="ORF">AS188_01655</name>
    <name evidence="3" type="ORF">AUQ48_05255</name>
    <name evidence="2" type="ORF">KFL01_05180</name>
</gene>
<accession>A0A0U2NWS2</accession>
<evidence type="ECO:0000313" key="2">
    <source>
        <dbReference type="EMBL" id="GEO91212.1"/>
    </source>
</evidence>
<organism evidence="1 4">
    <name type="scientific">Kocuria flava</name>
    <dbReference type="NCBI Taxonomy" id="446860"/>
    <lineage>
        <taxon>Bacteria</taxon>
        <taxon>Bacillati</taxon>
        <taxon>Actinomycetota</taxon>
        <taxon>Actinomycetes</taxon>
        <taxon>Micrococcales</taxon>
        <taxon>Micrococcaceae</taxon>
        <taxon>Kocuria</taxon>
    </lineage>
</organism>
<evidence type="ECO:0008006" key="7">
    <source>
        <dbReference type="Google" id="ProtNLM"/>
    </source>
</evidence>
<dbReference type="EMBL" id="CP013254">
    <property type="protein sequence ID" value="ALU38669.1"/>
    <property type="molecule type" value="Genomic_DNA"/>
</dbReference>
<dbReference type="OrthoDB" id="9774199at2"/>
<evidence type="ECO:0000313" key="6">
    <source>
        <dbReference type="Proteomes" id="UP000321155"/>
    </source>
</evidence>
<reference evidence="3 5" key="2">
    <citation type="submission" date="2015-12" db="EMBL/GenBank/DDBJ databases">
        <authorList>
            <person name="Shamseldin A."/>
            <person name="Moawad H."/>
            <person name="Abd El-Rahim W.M."/>
            <person name="Sadowsky M.J."/>
        </authorList>
    </citation>
    <scope>NUCLEOTIDE SEQUENCE [LARGE SCALE GENOMIC DNA]</scope>
    <source>
        <strain evidence="3 5">S43</strain>
    </source>
</reference>
<evidence type="ECO:0000313" key="1">
    <source>
        <dbReference type="EMBL" id="ALU38669.1"/>
    </source>
</evidence>
<dbReference type="Proteomes" id="UP000321155">
    <property type="component" value="Unassembled WGS sequence"/>
</dbReference>
<dbReference type="Proteomes" id="UP000234632">
    <property type="component" value="Unassembled WGS sequence"/>
</dbReference>
<dbReference type="EMBL" id="BJZR01000008">
    <property type="protein sequence ID" value="GEO91212.1"/>
    <property type="molecule type" value="Genomic_DNA"/>
</dbReference>
<name>A0A0U2NWS2_9MICC</name>
<dbReference type="Proteomes" id="UP000057181">
    <property type="component" value="Chromosome"/>
</dbReference>
<reference evidence="2 6" key="3">
    <citation type="submission" date="2019-07" db="EMBL/GenBank/DDBJ databases">
        <title>Whole genome shotgun sequence of Kocuria flava NBRC 107626.</title>
        <authorList>
            <person name="Hosoyama A."/>
            <person name="Uohara A."/>
            <person name="Ohji S."/>
            <person name="Ichikawa N."/>
        </authorList>
    </citation>
    <scope>NUCLEOTIDE SEQUENCE [LARGE SCALE GENOMIC DNA]</scope>
    <source>
        <strain evidence="2 6">NBRC 107626</strain>
    </source>
</reference>
<dbReference type="KEGG" id="kfv:AS188_01655"/>
<evidence type="ECO:0000313" key="5">
    <source>
        <dbReference type="Proteomes" id="UP000234632"/>
    </source>
</evidence>
<dbReference type="AlphaFoldDB" id="A0A0U2NWS2"/>
<dbReference type="Pfam" id="PF11066">
    <property type="entry name" value="DUF2867"/>
    <property type="match status" value="1"/>
</dbReference>
<dbReference type="RefSeq" id="WP_058857383.1">
    <property type="nucleotide sequence ID" value="NZ_BJZR01000008.1"/>
</dbReference>
<dbReference type="SUPFAM" id="SSF55961">
    <property type="entry name" value="Bet v1-like"/>
    <property type="match status" value="1"/>
</dbReference>
<evidence type="ECO:0000313" key="3">
    <source>
        <dbReference type="EMBL" id="PLC11751.1"/>
    </source>
</evidence>
<keyword evidence="6" id="KW-1185">Reference proteome</keyword>